<dbReference type="GO" id="GO:0055085">
    <property type="term" value="P:transmembrane transport"/>
    <property type="evidence" value="ECO:0007669"/>
    <property type="project" value="InterPro"/>
</dbReference>
<dbReference type="CDD" id="cd13665">
    <property type="entry name" value="PBP2_TRAP_Dctp3_4"/>
    <property type="match status" value="1"/>
</dbReference>
<sequence length="349" mass="38666">MRTRTLRTWLACVAMLVLMAASQANAGMDLPMSSIYMNTHPTVTNAWEPWFKEMAKATGGEVELTYFNPNTLCPISDYYDSTVSGMLAIGAMDCPRNPGKFDLSNVLELPGLVPGAECGSLIISDLYAKYPEIQAEYKDIRLMWHWASATYQLHTTTPVRTMADLKGMKIIAWNRTSINILNALGANPIQLPPTDNYLALERGMADGVLCPLAPIVSYKISEAVKYTTICDLFANAFWAGMNKDLWDGLSDGAKTAFTETTGKVMARRCGVTLDEGAIRDSETLKKGGHEFIVLDAAERDRWIAATAQLRENWIAEMEGRGFKNARAIVEDAFRLRDQYAGETGRGFKM</sequence>
<dbReference type="Gene3D" id="3.40.190.170">
    <property type="entry name" value="Bacterial extracellular solute-binding protein, family 7"/>
    <property type="match status" value="1"/>
</dbReference>
<dbReference type="Proteomes" id="UP000580856">
    <property type="component" value="Unassembled WGS sequence"/>
</dbReference>
<organism evidence="3 4">
    <name type="scientific">Desulfobaculum xiamenense</name>
    <dbReference type="NCBI Taxonomy" id="995050"/>
    <lineage>
        <taxon>Bacteria</taxon>
        <taxon>Pseudomonadati</taxon>
        <taxon>Thermodesulfobacteriota</taxon>
        <taxon>Desulfovibrionia</taxon>
        <taxon>Desulfovibrionales</taxon>
        <taxon>Desulfovibrionaceae</taxon>
        <taxon>Desulfobaculum</taxon>
    </lineage>
</organism>
<comment type="caution">
    <text evidence="3">The sequence shown here is derived from an EMBL/GenBank/DDBJ whole genome shotgun (WGS) entry which is preliminary data.</text>
</comment>
<name>A0A846QRI9_9BACT</name>
<gene>
    <name evidence="3" type="ORF">GGQ74_001668</name>
</gene>
<dbReference type="PANTHER" id="PTHR33376:SF15">
    <property type="entry name" value="BLL6794 PROTEIN"/>
    <property type="match status" value="1"/>
</dbReference>
<evidence type="ECO:0000256" key="2">
    <source>
        <dbReference type="SAM" id="SignalP"/>
    </source>
</evidence>
<dbReference type="InterPro" id="IPR018389">
    <property type="entry name" value="DctP_fam"/>
</dbReference>
<protein>
    <submittedName>
        <fullName evidence="3">TRAP-type C4-dicarboxylate transport system substrate-binding protein</fullName>
    </submittedName>
</protein>
<proteinExistence type="predicted"/>
<dbReference type="Pfam" id="PF03480">
    <property type="entry name" value="DctP"/>
    <property type="match status" value="1"/>
</dbReference>
<feature type="signal peptide" evidence="2">
    <location>
        <begin position="1"/>
        <end position="26"/>
    </location>
</feature>
<dbReference type="AlphaFoldDB" id="A0A846QRI9"/>
<evidence type="ECO:0000256" key="1">
    <source>
        <dbReference type="ARBA" id="ARBA00022729"/>
    </source>
</evidence>
<dbReference type="NCBIfam" id="NF037995">
    <property type="entry name" value="TRAP_S1"/>
    <property type="match status" value="1"/>
</dbReference>
<evidence type="ECO:0000313" key="3">
    <source>
        <dbReference type="EMBL" id="NJB67995.1"/>
    </source>
</evidence>
<keyword evidence="1 2" id="KW-0732">Signal</keyword>
<reference evidence="3 4" key="1">
    <citation type="submission" date="2020-03" db="EMBL/GenBank/DDBJ databases">
        <title>Genomic Encyclopedia of Type Strains, Phase IV (KMG-IV): sequencing the most valuable type-strain genomes for metagenomic binning, comparative biology and taxonomic classification.</title>
        <authorList>
            <person name="Goeker M."/>
        </authorList>
    </citation>
    <scope>NUCLEOTIDE SEQUENCE [LARGE SCALE GENOMIC DNA]</scope>
    <source>
        <strain evidence="3 4">DSM 24233</strain>
    </source>
</reference>
<feature type="chain" id="PRO_5032459909" evidence="2">
    <location>
        <begin position="27"/>
        <end position="349"/>
    </location>
</feature>
<accession>A0A846QRI9</accession>
<dbReference type="PANTHER" id="PTHR33376">
    <property type="match status" value="1"/>
</dbReference>
<dbReference type="EMBL" id="JAATJA010000002">
    <property type="protein sequence ID" value="NJB67995.1"/>
    <property type="molecule type" value="Genomic_DNA"/>
</dbReference>
<dbReference type="RefSeq" id="WP_167941098.1">
    <property type="nucleotide sequence ID" value="NZ_JAATJA010000002.1"/>
</dbReference>
<evidence type="ECO:0000313" key="4">
    <source>
        <dbReference type="Proteomes" id="UP000580856"/>
    </source>
</evidence>
<keyword evidence="4" id="KW-1185">Reference proteome</keyword>
<dbReference type="InterPro" id="IPR038404">
    <property type="entry name" value="TRAP_DctP_sf"/>
</dbReference>